<comment type="catalytic activity">
    <reaction evidence="6">
        <text>cytidine(2498) in 23S rRNA + S-adenosyl-L-methionine = 2'-O-methylcytidine(2498) in 23S rRNA + S-adenosyl-L-homocysteine + H(+)</text>
        <dbReference type="Rhea" id="RHEA:42788"/>
        <dbReference type="Rhea" id="RHEA-COMP:10244"/>
        <dbReference type="Rhea" id="RHEA-COMP:10245"/>
        <dbReference type="ChEBI" id="CHEBI:15378"/>
        <dbReference type="ChEBI" id="CHEBI:57856"/>
        <dbReference type="ChEBI" id="CHEBI:59789"/>
        <dbReference type="ChEBI" id="CHEBI:74495"/>
        <dbReference type="ChEBI" id="CHEBI:82748"/>
        <dbReference type="EC" id="2.1.1.186"/>
    </reaction>
</comment>
<feature type="binding site" evidence="6 8">
    <location>
        <position position="261"/>
    </location>
    <ligand>
        <name>S-adenosyl-L-methionine</name>
        <dbReference type="ChEBI" id="CHEBI:59789"/>
    </ligand>
</feature>
<evidence type="ECO:0000256" key="2">
    <source>
        <dbReference type="ARBA" id="ARBA00022552"/>
    </source>
</evidence>
<reference evidence="12 13" key="1">
    <citation type="submission" date="2016-10" db="EMBL/GenBank/DDBJ databases">
        <authorList>
            <person name="de Groot N.N."/>
        </authorList>
    </citation>
    <scope>NUCLEOTIDE SEQUENCE [LARGE SCALE GENOMIC DNA]</scope>
    <source>
        <strain evidence="12 13">CGMCC 1.7659</strain>
    </source>
</reference>
<feature type="domain" description="Ribosomal RNA large subunit methyltransferase M THUMP-like" evidence="11">
    <location>
        <begin position="88"/>
        <end position="162"/>
    </location>
</feature>
<evidence type="ECO:0000256" key="8">
    <source>
        <dbReference type="PIRSR" id="PIRSR028774-2"/>
    </source>
</evidence>
<comment type="function">
    <text evidence="6">Catalyzes the 2'-O-methylation at nucleotide C2498 in 23S rRNA.</text>
</comment>
<dbReference type="PANTHER" id="PTHR37524">
    <property type="entry name" value="RIBOSOMAL RNA LARGE SUBUNIT METHYLTRANSFERASE M"/>
    <property type="match status" value="1"/>
</dbReference>
<dbReference type="EC" id="2.1.1.186" evidence="6"/>
<feature type="binding site" evidence="6 8">
    <location>
        <position position="241"/>
    </location>
    <ligand>
        <name>S-adenosyl-L-methionine</name>
        <dbReference type="ChEBI" id="CHEBI:59789"/>
    </ligand>
</feature>
<dbReference type="InterPro" id="IPR029063">
    <property type="entry name" value="SAM-dependent_MTases_sf"/>
</dbReference>
<dbReference type="OrthoDB" id="154490at2"/>
<evidence type="ECO:0000259" key="10">
    <source>
        <dbReference type="Pfam" id="PF18125"/>
    </source>
</evidence>
<feature type="binding site" evidence="6 8">
    <location>
        <position position="277"/>
    </location>
    <ligand>
        <name>S-adenosyl-L-methionine</name>
        <dbReference type="ChEBI" id="CHEBI:59789"/>
    </ligand>
</feature>
<dbReference type="InterPro" id="IPR048646">
    <property type="entry name" value="RlmM_THUMP-like"/>
</dbReference>
<evidence type="ECO:0000259" key="11">
    <source>
        <dbReference type="Pfam" id="PF21239"/>
    </source>
</evidence>
<dbReference type="GO" id="GO:0005737">
    <property type="term" value="C:cytoplasm"/>
    <property type="evidence" value="ECO:0007669"/>
    <property type="project" value="UniProtKB-SubCell"/>
</dbReference>
<evidence type="ECO:0000313" key="13">
    <source>
        <dbReference type="Proteomes" id="UP000198575"/>
    </source>
</evidence>
<feature type="active site" description="Proton acceptor" evidence="6 7">
    <location>
        <position position="306"/>
    </location>
</feature>
<keyword evidence="1 6" id="KW-0963">Cytoplasm</keyword>
<feature type="domain" description="Ribosomal RNA methyltransferase FtsJ" evidence="9">
    <location>
        <begin position="187"/>
        <end position="293"/>
    </location>
</feature>
<protein>
    <recommendedName>
        <fullName evidence="6">Ribosomal RNA large subunit methyltransferase M</fullName>
        <ecNumber evidence="6">2.1.1.186</ecNumber>
    </recommendedName>
    <alternativeName>
        <fullName evidence="6">23S rRNA (cytidine2498-2'-O)-methyltransferase</fullName>
    </alternativeName>
    <alternativeName>
        <fullName evidence="6">23S rRNA 2'-O-ribose methyltransferase RlmM</fullName>
    </alternativeName>
</protein>
<dbReference type="RefSeq" id="WP_092409073.1">
    <property type="nucleotide sequence ID" value="NZ_FOVF01000022.1"/>
</dbReference>
<evidence type="ECO:0000259" key="9">
    <source>
        <dbReference type="Pfam" id="PF01728"/>
    </source>
</evidence>
<organism evidence="12 13">
    <name type="scientific">Dokdonella immobilis</name>
    <dbReference type="NCBI Taxonomy" id="578942"/>
    <lineage>
        <taxon>Bacteria</taxon>
        <taxon>Pseudomonadati</taxon>
        <taxon>Pseudomonadota</taxon>
        <taxon>Gammaproteobacteria</taxon>
        <taxon>Lysobacterales</taxon>
        <taxon>Rhodanobacteraceae</taxon>
        <taxon>Dokdonella</taxon>
    </lineage>
</organism>
<keyword evidence="5 6" id="KW-0949">S-adenosyl-L-methionine</keyword>
<dbReference type="Gene3D" id="3.30.70.2810">
    <property type="match status" value="1"/>
</dbReference>
<dbReference type="Pfam" id="PF21239">
    <property type="entry name" value="RLMM_N"/>
    <property type="match status" value="1"/>
</dbReference>
<evidence type="ECO:0000256" key="5">
    <source>
        <dbReference type="ARBA" id="ARBA00022691"/>
    </source>
</evidence>
<dbReference type="EMBL" id="FOVF01000022">
    <property type="protein sequence ID" value="SFN45249.1"/>
    <property type="molecule type" value="Genomic_DNA"/>
</dbReference>
<dbReference type="AlphaFoldDB" id="A0A1I4Z5H9"/>
<evidence type="ECO:0000256" key="1">
    <source>
        <dbReference type="ARBA" id="ARBA00022490"/>
    </source>
</evidence>
<dbReference type="STRING" id="578942.SAMN05216289_12256"/>
<dbReference type="SUPFAM" id="SSF53335">
    <property type="entry name" value="S-adenosyl-L-methionine-dependent methyltransferases"/>
    <property type="match status" value="1"/>
</dbReference>
<dbReference type="HAMAP" id="MF_01551">
    <property type="entry name" value="23SrRNA_methyltr_M"/>
    <property type="match status" value="1"/>
</dbReference>
<dbReference type="GO" id="GO:0032259">
    <property type="term" value="P:methylation"/>
    <property type="evidence" value="ECO:0007669"/>
    <property type="project" value="UniProtKB-KW"/>
</dbReference>
<dbReference type="PIRSF" id="PIRSF028774">
    <property type="entry name" value="UCP028774"/>
    <property type="match status" value="1"/>
</dbReference>
<dbReference type="PANTHER" id="PTHR37524:SF2">
    <property type="entry name" value="RIBOSOMAL RNA METHYLTRANSFERASE FTSJ DOMAIN-CONTAINING PROTEIN"/>
    <property type="match status" value="1"/>
</dbReference>
<keyword evidence="13" id="KW-1185">Reference proteome</keyword>
<dbReference type="Gene3D" id="3.40.50.150">
    <property type="entry name" value="Vaccinia Virus protein VP39"/>
    <property type="match status" value="1"/>
</dbReference>
<keyword evidence="3 6" id="KW-0489">Methyltransferase</keyword>
<comment type="subunit">
    <text evidence="6">Monomer.</text>
</comment>
<dbReference type="GO" id="GO:0006364">
    <property type="term" value="P:rRNA processing"/>
    <property type="evidence" value="ECO:0007669"/>
    <property type="project" value="UniProtKB-UniRule"/>
</dbReference>
<keyword evidence="4 6" id="KW-0808">Transferase</keyword>
<gene>
    <name evidence="6" type="primary">rlmM</name>
    <name evidence="12" type="ORF">SAMN05216289_12256</name>
</gene>
<evidence type="ECO:0000256" key="7">
    <source>
        <dbReference type="PIRSR" id="PIRSR028774-1"/>
    </source>
</evidence>
<comment type="similarity">
    <text evidence="6">Belongs to the class I-like SAM-binding methyltransferase superfamily. RNA methyltransferase RlmE family. RlmM subfamily.</text>
</comment>
<accession>A0A1I4Z5H9</accession>
<keyword evidence="2 6" id="KW-0698">rRNA processing</keyword>
<dbReference type="Pfam" id="PF01728">
    <property type="entry name" value="FtsJ"/>
    <property type="match status" value="1"/>
</dbReference>
<dbReference type="Proteomes" id="UP000198575">
    <property type="component" value="Unassembled WGS sequence"/>
</dbReference>
<evidence type="ECO:0000256" key="6">
    <source>
        <dbReference type="HAMAP-Rule" id="MF_01551"/>
    </source>
</evidence>
<sequence length="355" mass="39799">MKAAGHSLLAYCRPGFESECAQELAANDRRLASGGFARSERNSGFVEFVLPDPVQAQRFAEQVRWQDLTFARQLLRVMARIDDLPKSDRLGRLMPTIEAAGRRYRDAWIESPDSDAARELAGLCRSLNNALISNMKRAGLLEAESPWRLHVCLIDAQTAFIAEARCDASAEWRGGIPRLRFPSAAPSRSTLKLEEALLTLLDADEREAWLKPGMSAVDLGASPGGWTWQLVRRSIHVTAVDNGPMDPGLLDSGFVTHLREDGFRYRPATPVDWLVCDMVEQPRRVAALIGEWLAEGRCRFAVFNLKLPMKKRYDEVQLCRDTVLAALAATGRVAHWRARQLYHDREEITVFARSG</sequence>
<dbReference type="Pfam" id="PF18125">
    <property type="entry name" value="RlmM_FDX"/>
    <property type="match status" value="1"/>
</dbReference>
<dbReference type="InterPro" id="IPR011224">
    <property type="entry name" value="rRNA_MeTrfase_M"/>
</dbReference>
<feature type="domain" description="RlmM ferredoxin-like" evidence="10">
    <location>
        <begin position="7"/>
        <end position="75"/>
    </location>
</feature>
<dbReference type="Gene3D" id="3.30.2300.20">
    <property type="match status" value="1"/>
</dbReference>
<name>A0A1I4Z5H9_9GAMM</name>
<dbReference type="InterPro" id="IPR040739">
    <property type="entry name" value="RlmM_FDX"/>
</dbReference>
<comment type="subcellular location">
    <subcellularLocation>
        <location evidence="6">Cytoplasm</location>
    </subcellularLocation>
</comment>
<feature type="binding site" evidence="6 8">
    <location>
        <begin position="222"/>
        <end position="225"/>
    </location>
    <ligand>
        <name>S-adenosyl-L-methionine</name>
        <dbReference type="ChEBI" id="CHEBI:59789"/>
    </ligand>
</feature>
<dbReference type="GO" id="GO:0008757">
    <property type="term" value="F:S-adenosylmethionine-dependent methyltransferase activity"/>
    <property type="evidence" value="ECO:0007669"/>
    <property type="project" value="UniProtKB-UniRule"/>
</dbReference>
<evidence type="ECO:0000256" key="3">
    <source>
        <dbReference type="ARBA" id="ARBA00022603"/>
    </source>
</evidence>
<evidence type="ECO:0000313" key="12">
    <source>
        <dbReference type="EMBL" id="SFN45249.1"/>
    </source>
</evidence>
<feature type="binding site" evidence="6 8">
    <location>
        <position position="189"/>
    </location>
    <ligand>
        <name>S-adenosyl-L-methionine</name>
        <dbReference type="ChEBI" id="CHEBI:59789"/>
    </ligand>
</feature>
<dbReference type="NCBIfam" id="NF008734">
    <property type="entry name" value="PRK11760.1"/>
    <property type="match status" value="1"/>
</dbReference>
<evidence type="ECO:0000256" key="4">
    <source>
        <dbReference type="ARBA" id="ARBA00022679"/>
    </source>
</evidence>
<proteinExistence type="inferred from homology"/>
<dbReference type="InterPro" id="IPR002877">
    <property type="entry name" value="RNA_MeTrfase_FtsJ_dom"/>
</dbReference>